<dbReference type="HOGENOM" id="CLU_159757_0_0_6"/>
<organism evidence="1 2">
    <name type="scientific">Acinetobacter vivianii</name>
    <dbReference type="NCBI Taxonomy" id="1776742"/>
    <lineage>
        <taxon>Bacteria</taxon>
        <taxon>Pseudomonadati</taxon>
        <taxon>Pseudomonadota</taxon>
        <taxon>Gammaproteobacteria</taxon>
        <taxon>Moraxellales</taxon>
        <taxon>Moraxellaceae</taxon>
        <taxon>Acinetobacter</taxon>
    </lineage>
</organism>
<sequence length="129" mass="14724">MTLFLSPTLLAYPITINVVKFADEIYSAENNPDFIERYETGDKSQFVTFRTRALDHGDAKVVIEKAINASYGSFPRFSVIKTDLYCHDQILKRTFFLFDEFGNLGRYDEQESTVLAMNTNLGKIACSNE</sequence>
<dbReference type="eggNOG" id="ENOG5031SSB">
    <property type="taxonomic scope" value="Bacteria"/>
</dbReference>
<reference evidence="1 2" key="1">
    <citation type="submission" date="2013-02" db="EMBL/GenBank/DDBJ databases">
        <title>The Genome Sequence of Acinetobacter sp. NIPH 758.</title>
        <authorList>
            <consortium name="The Broad Institute Genome Sequencing Platform"/>
            <consortium name="The Broad Institute Genome Sequencing Center for Infectious Disease"/>
            <person name="Cerqueira G."/>
            <person name="Feldgarden M."/>
            <person name="Courvalin P."/>
            <person name="Perichon B."/>
            <person name="Grillot-Courvalin C."/>
            <person name="Clermont D."/>
            <person name="Rocha E."/>
            <person name="Yoon E.-J."/>
            <person name="Nemec A."/>
            <person name="Walker B."/>
            <person name="Young S.K."/>
            <person name="Zeng Q."/>
            <person name="Gargeya S."/>
            <person name="Fitzgerald M."/>
            <person name="Haas B."/>
            <person name="Abouelleil A."/>
            <person name="Alvarado L."/>
            <person name="Arachchi H.M."/>
            <person name="Berlin A.M."/>
            <person name="Chapman S.B."/>
            <person name="Dewar J."/>
            <person name="Goldberg J."/>
            <person name="Griggs A."/>
            <person name="Gujja S."/>
            <person name="Hansen M."/>
            <person name="Howarth C."/>
            <person name="Imamovic A."/>
            <person name="Larimer J."/>
            <person name="McCowan C."/>
            <person name="Murphy C."/>
            <person name="Neiman D."/>
            <person name="Pearson M."/>
            <person name="Priest M."/>
            <person name="Roberts A."/>
            <person name="Saif S."/>
            <person name="Shea T."/>
            <person name="Sisk P."/>
            <person name="Sykes S."/>
            <person name="Wortman J."/>
            <person name="Nusbaum C."/>
            <person name="Birren B."/>
        </authorList>
    </citation>
    <scope>NUCLEOTIDE SEQUENCE [LARGE SCALE GENOMIC DNA]</scope>
    <source>
        <strain evidence="1 2">NIPH 758</strain>
    </source>
</reference>
<dbReference type="EMBL" id="APPC01000018">
    <property type="protein sequence ID" value="ENU91862.1"/>
    <property type="molecule type" value="Genomic_DNA"/>
</dbReference>
<dbReference type="RefSeq" id="WP_004772717.1">
    <property type="nucleotide sequence ID" value="NZ_KB849357.1"/>
</dbReference>
<dbReference type="AlphaFoldDB" id="N8W933"/>
<dbReference type="Proteomes" id="UP000013049">
    <property type="component" value="Unassembled WGS sequence"/>
</dbReference>
<accession>N8W933</accession>
<name>N8W933_9GAMM</name>
<gene>
    <name evidence="1" type="ORF">F971_02955</name>
</gene>
<protein>
    <submittedName>
        <fullName evidence="1">Uncharacterized protein</fullName>
    </submittedName>
</protein>
<evidence type="ECO:0000313" key="2">
    <source>
        <dbReference type="Proteomes" id="UP000013049"/>
    </source>
</evidence>
<comment type="caution">
    <text evidence="1">The sequence shown here is derived from an EMBL/GenBank/DDBJ whole genome shotgun (WGS) entry which is preliminary data.</text>
</comment>
<proteinExistence type="predicted"/>
<evidence type="ECO:0000313" key="1">
    <source>
        <dbReference type="EMBL" id="ENU91862.1"/>
    </source>
</evidence>